<dbReference type="RefSeq" id="WP_046402881.1">
    <property type="nucleotide sequence ID" value="NZ_JABWDG010000020.1"/>
</dbReference>
<dbReference type="PANTHER" id="PTHR37833:SF1">
    <property type="entry name" value="SIGNAL PEPTIDE PROTEIN"/>
    <property type="match status" value="1"/>
</dbReference>
<dbReference type="Proteomes" id="UP000283426">
    <property type="component" value="Unassembled WGS sequence"/>
</dbReference>
<comment type="caution">
    <text evidence="2">The sequence shown here is derived from an EMBL/GenBank/DDBJ whole genome shotgun (WGS) entry which is preliminary data.</text>
</comment>
<evidence type="ECO:0000313" key="1">
    <source>
        <dbReference type="EMBL" id="RGU58485.1"/>
    </source>
</evidence>
<dbReference type="Proteomes" id="UP000284434">
    <property type="component" value="Unassembled WGS sequence"/>
</dbReference>
<dbReference type="EMBL" id="QRYW01000025">
    <property type="protein sequence ID" value="RGV24894.1"/>
    <property type="molecule type" value="Genomic_DNA"/>
</dbReference>
<dbReference type="PROSITE" id="PS51257">
    <property type="entry name" value="PROKAR_LIPOPROTEIN"/>
    <property type="match status" value="1"/>
</dbReference>
<organism evidence="2 4">
    <name type="scientific">Odoribacter splanchnicus</name>
    <dbReference type="NCBI Taxonomy" id="28118"/>
    <lineage>
        <taxon>Bacteria</taxon>
        <taxon>Pseudomonadati</taxon>
        <taxon>Bacteroidota</taxon>
        <taxon>Bacteroidia</taxon>
        <taxon>Bacteroidales</taxon>
        <taxon>Odoribacteraceae</taxon>
        <taxon>Odoribacter</taxon>
    </lineage>
</organism>
<proteinExistence type="predicted"/>
<reference evidence="4 5" key="1">
    <citation type="submission" date="2018-08" db="EMBL/GenBank/DDBJ databases">
        <title>A genome reference for cultivated species of the human gut microbiota.</title>
        <authorList>
            <person name="Zou Y."/>
            <person name="Xue W."/>
            <person name="Luo G."/>
        </authorList>
    </citation>
    <scope>NUCLEOTIDE SEQUENCE [LARGE SCALE GENOMIC DNA]</scope>
    <source>
        <strain evidence="2 4">AF14-6AC</strain>
        <strain evidence="1 5">AF16-14</strain>
        <strain evidence="3 6">OF03-11</strain>
    </source>
</reference>
<name>A0A1Y4A1P0_9BACT</name>
<dbReference type="EMBL" id="QSCO01000010">
    <property type="protein sequence ID" value="RGY06944.1"/>
    <property type="molecule type" value="Genomic_DNA"/>
</dbReference>
<evidence type="ECO:0000313" key="6">
    <source>
        <dbReference type="Proteomes" id="UP000284434"/>
    </source>
</evidence>
<dbReference type="Proteomes" id="UP000284243">
    <property type="component" value="Unassembled WGS sequence"/>
</dbReference>
<dbReference type="InterPro" id="IPR011467">
    <property type="entry name" value="DUF1573"/>
</dbReference>
<dbReference type="PANTHER" id="PTHR37833">
    <property type="entry name" value="LIPOPROTEIN-RELATED"/>
    <property type="match status" value="1"/>
</dbReference>
<dbReference type="InterPro" id="IPR013783">
    <property type="entry name" value="Ig-like_fold"/>
</dbReference>
<sequence length="134" mass="15414">MKKQISYFLLFTFYLFLFSCKEKQNSSVPPADTRVEWIKKTWDFGNITQGETVTHTFYFKNTGTQNLLIKNVETGCGCTTADYDKAPVRPGKEGKIEIAFNSEGRYGKQYKEIRIFANIPEKQVILSFTATVKE</sequence>
<evidence type="ECO:0000313" key="5">
    <source>
        <dbReference type="Proteomes" id="UP000284243"/>
    </source>
</evidence>
<evidence type="ECO:0000313" key="2">
    <source>
        <dbReference type="EMBL" id="RGV24894.1"/>
    </source>
</evidence>
<accession>A0A1Y4A1P0</accession>
<evidence type="ECO:0000313" key="3">
    <source>
        <dbReference type="EMBL" id="RGY06944.1"/>
    </source>
</evidence>
<protein>
    <submittedName>
        <fullName evidence="2">DUF1573 domain-containing protein</fullName>
    </submittedName>
</protein>
<dbReference type="Gene3D" id="2.60.40.10">
    <property type="entry name" value="Immunoglobulins"/>
    <property type="match status" value="1"/>
</dbReference>
<dbReference type="AlphaFoldDB" id="A0A1Y4A1P0"/>
<dbReference type="EMBL" id="QRYC01000002">
    <property type="protein sequence ID" value="RGU58485.1"/>
    <property type="molecule type" value="Genomic_DNA"/>
</dbReference>
<gene>
    <name evidence="2" type="ORF">DWW24_12100</name>
    <name evidence="1" type="ORF">DWW57_01870</name>
    <name evidence="3" type="ORF">DXA53_08860</name>
</gene>
<evidence type="ECO:0000313" key="4">
    <source>
        <dbReference type="Proteomes" id="UP000283426"/>
    </source>
</evidence>
<dbReference type="Pfam" id="PF07610">
    <property type="entry name" value="DUF1573"/>
    <property type="match status" value="1"/>
</dbReference>